<protein>
    <submittedName>
        <fullName evidence="1">Sphingomyelin phosphodiesterase-like isoform X1</fullName>
    </submittedName>
</protein>
<proteinExistence type="predicted"/>
<reference evidence="1 2" key="1">
    <citation type="journal article" date="2024" name="Ann. Entomol. Soc. Am.">
        <title>Genomic analyses of the southern and eastern yellowjacket wasps (Hymenoptera: Vespidae) reveal evolutionary signatures of social life.</title>
        <authorList>
            <person name="Catto M.A."/>
            <person name="Caine P.B."/>
            <person name="Orr S.E."/>
            <person name="Hunt B.G."/>
            <person name="Goodisman M.A.D."/>
        </authorList>
    </citation>
    <scope>NUCLEOTIDE SEQUENCE [LARGE SCALE GENOMIC DNA]</scope>
    <source>
        <strain evidence="1">233</strain>
        <tissue evidence="1">Head and thorax</tissue>
    </source>
</reference>
<name>A0ABD2A956_VESSQ</name>
<sequence length="75" mass="8730">MGNPIRERQKREAEIAATNWTKLADEWLKERARAAENFDVALLPFNNRFRKLPPTADNIVINETNPDRLARSVIR</sequence>
<dbReference type="AlphaFoldDB" id="A0ABD2A956"/>
<dbReference type="Proteomes" id="UP001607302">
    <property type="component" value="Unassembled WGS sequence"/>
</dbReference>
<accession>A0ABD2A956</accession>
<evidence type="ECO:0000313" key="1">
    <source>
        <dbReference type="EMBL" id="KAL2717090.1"/>
    </source>
</evidence>
<comment type="caution">
    <text evidence="1">The sequence shown here is derived from an EMBL/GenBank/DDBJ whole genome shotgun (WGS) entry which is preliminary data.</text>
</comment>
<keyword evidence="2" id="KW-1185">Reference proteome</keyword>
<organism evidence="1 2">
    <name type="scientific">Vespula squamosa</name>
    <name type="common">Southern yellow jacket</name>
    <name type="synonym">Wasp</name>
    <dbReference type="NCBI Taxonomy" id="30214"/>
    <lineage>
        <taxon>Eukaryota</taxon>
        <taxon>Metazoa</taxon>
        <taxon>Ecdysozoa</taxon>
        <taxon>Arthropoda</taxon>
        <taxon>Hexapoda</taxon>
        <taxon>Insecta</taxon>
        <taxon>Pterygota</taxon>
        <taxon>Neoptera</taxon>
        <taxon>Endopterygota</taxon>
        <taxon>Hymenoptera</taxon>
        <taxon>Apocrita</taxon>
        <taxon>Aculeata</taxon>
        <taxon>Vespoidea</taxon>
        <taxon>Vespidae</taxon>
        <taxon>Vespinae</taxon>
        <taxon>Vespula</taxon>
    </lineage>
</organism>
<evidence type="ECO:0000313" key="2">
    <source>
        <dbReference type="Proteomes" id="UP001607302"/>
    </source>
</evidence>
<dbReference type="EMBL" id="JAUDFV010000153">
    <property type="protein sequence ID" value="KAL2717090.1"/>
    <property type="molecule type" value="Genomic_DNA"/>
</dbReference>
<gene>
    <name evidence="1" type="ORF">V1478_012790</name>
</gene>